<dbReference type="CDD" id="cd03293">
    <property type="entry name" value="ABC_NrtD_SsuB_transporters"/>
    <property type="match status" value="1"/>
</dbReference>
<dbReference type="EMBL" id="JACVHF010000001">
    <property type="protein sequence ID" value="MBC9783022.1"/>
    <property type="molecule type" value="Genomic_DNA"/>
</dbReference>
<dbReference type="SMART" id="SM00382">
    <property type="entry name" value="AAA"/>
    <property type="match status" value="1"/>
</dbReference>
<dbReference type="PROSITE" id="PS50893">
    <property type="entry name" value="ABC_TRANSPORTER_2"/>
    <property type="match status" value="1"/>
</dbReference>
<dbReference type="InterPro" id="IPR027417">
    <property type="entry name" value="P-loop_NTPase"/>
</dbReference>
<dbReference type="InterPro" id="IPR050166">
    <property type="entry name" value="ABC_transporter_ATP-bind"/>
</dbReference>
<dbReference type="Pfam" id="PF00005">
    <property type="entry name" value="ABC_tran"/>
    <property type="match status" value="1"/>
</dbReference>
<name>A0ABR7SYT8_HELCL</name>
<keyword evidence="2" id="KW-0547">Nucleotide-binding</keyword>
<evidence type="ECO:0000256" key="3">
    <source>
        <dbReference type="ARBA" id="ARBA00022840"/>
    </source>
</evidence>
<dbReference type="InterPro" id="IPR003439">
    <property type="entry name" value="ABC_transporter-like_ATP-bd"/>
</dbReference>
<dbReference type="PANTHER" id="PTHR42788:SF13">
    <property type="entry name" value="ALIPHATIC SULFONATES IMPORT ATP-BINDING PROTEIN SSUB"/>
    <property type="match status" value="1"/>
</dbReference>
<evidence type="ECO:0000259" key="4">
    <source>
        <dbReference type="PROSITE" id="PS50893"/>
    </source>
</evidence>
<dbReference type="Proteomes" id="UP000617402">
    <property type="component" value="Unassembled WGS sequence"/>
</dbReference>
<evidence type="ECO:0000256" key="1">
    <source>
        <dbReference type="ARBA" id="ARBA00022448"/>
    </source>
</evidence>
<reference evidence="5 6" key="1">
    <citation type="submission" date="2020-07" db="EMBL/GenBank/DDBJ databases">
        <title>Draft whole-genome sequence of Heliobacterium chlorum DSM 3682, type strain.</title>
        <authorList>
            <person name="Kyndt J.A."/>
            <person name="Meyer T.E."/>
            <person name="Imhoff J.F."/>
        </authorList>
    </citation>
    <scope>NUCLEOTIDE SEQUENCE [LARGE SCALE GENOMIC DNA]</scope>
    <source>
        <strain evidence="5 6">DSM 3682</strain>
    </source>
</reference>
<dbReference type="PROSITE" id="PS00211">
    <property type="entry name" value="ABC_TRANSPORTER_1"/>
    <property type="match status" value="1"/>
</dbReference>
<dbReference type="Gene3D" id="3.40.50.300">
    <property type="entry name" value="P-loop containing nucleotide triphosphate hydrolases"/>
    <property type="match status" value="1"/>
</dbReference>
<keyword evidence="3 5" id="KW-0067">ATP-binding</keyword>
<proteinExistence type="predicted"/>
<dbReference type="PANTHER" id="PTHR42788">
    <property type="entry name" value="TAURINE IMPORT ATP-BINDING PROTEIN-RELATED"/>
    <property type="match status" value="1"/>
</dbReference>
<keyword evidence="6" id="KW-1185">Reference proteome</keyword>
<keyword evidence="1" id="KW-0813">Transport</keyword>
<accession>A0ABR7SYT8</accession>
<dbReference type="SUPFAM" id="SSF52540">
    <property type="entry name" value="P-loop containing nucleoside triphosphate hydrolases"/>
    <property type="match status" value="1"/>
</dbReference>
<gene>
    <name evidence="5" type="ORF">H1S01_00700</name>
</gene>
<evidence type="ECO:0000313" key="6">
    <source>
        <dbReference type="Proteomes" id="UP000617402"/>
    </source>
</evidence>
<sequence length="285" mass="31833">MICSRSPISVGGFFLGRGEVVTDSAIELQNVTVTYQTPKGEIPALEDIQLKITPGEFVALVGPSGCGKSTILSLIAGLFDPTYGKVFVKGEQPGRHQSRIGYMLQQDFLLPWRTVLDNAKLGLELQKDRGKENLVEDLLNTYGLGKFLHHHPTELSGGMRQRVALVRTLAVDPDIFLLDEPFSALDYQTRTTIQEEVWQALKSRRKTTVLVTHDVGEAVAMSDRVIVLTSRPATVKRDLTIEFGEEHPGPWQARKSKGFVEYVDLIWDELREYVDRDLLPEKGGT</sequence>
<evidence type="ECO:0000313" key="5">
    <source>
        <dbReference type="EMBL" id="MBC9783022.1"/>
    </source>
</evidence>
<evidence type="ECO:0000256" key="2">
    <source>
        <dbReference type="ARBA" id="ARBA00022741"/>
    </source>
</evidence>
<organism evidence="5 6">
    <name type="scientific">Heliobacterium chlorum</name>
    <dbReference type="NCBI Taxonomy" id="2698"/>
    <lineage>
        <taxon>Bacteria</taxon>
        <taxon>Bacillati</taxon>
        <taxon>Bacillota</taxon>
        <taxon>Clostridia</taxon>
        <taxon>Eubacteriales</taxon>
        <taxon>Heliobacteriaceae</taxon>
        <taxon>Heliobacterium</taxon>
    </lineage>
</organism>
<comment type="caution">
    <text evidence="5">The sequence shown here is derived from an EMBL/GenBank/DDBJ whole genome shotgun (WGS) entry which is preliminary data.</text>
</comment>
<protein>
    <submittedName>
        <fullName evidence="5">ABC transporter ATP-binding protein</fullName>
    </submittedName>
</protein>
<dbReference type="GO" id="GO:0005524">
    <property type="term" value="F:ATP binding"/>
    <property type="evidence" value="ECO:0007669"/>
    <property type="project" value="UniProtKB-KW"/>
</dbReference>
<dbReference type="InterPro" id="IPR017871">
    <property type="entry name" value="ABC_transporter-like_CS"/>
</dbReference>
<dbReference type="InterPro" id="IPR003593">
    <property type="entry name" value="AAA+_ATPase"/>
</dbReference>
<feature type="domain" description="ABC transporter" evidence="4">
    <location>
        <begin position="26"/>
        <end position="255"/>
    </location>
</feature>